<dbReference type="SUPFAM" id="SSF48726">
    <property type="entry name" value="Immunoglobulin"/>
    <property type="match status" value="1"/>
</dbReference>
<dbReference type="RefSeq" id="WP_207367038.1">
    <property type="nucleotide sequence ID" value="NZ_JAFMYV010000015.1"/>
</dbReference>
<evidence type="ECO:0000313" key="2">
    <source>
        <dbReference type="Proteomes" id="UP000664034"/>
    </source>
</evidence>
<dbReference type="InterPro" id="IPR013783">
    <property type="entry name" value="Ig-like_fold"/>
</dbReference>
<organism evidence="1 2">
    <name type="scientific">Fibrella rubiginis</name>
    <dbReference type="NCBI Taxonomy" id="2817060"/>
    <lineage>
        <taxon>Bacteria</taxon>
        <taxon>Pseudomonadati</taxon>
        <taxon>Bacteroidota</taxon>
        <taxon>Cytophagia</taxon>
        <taxon>Cytophagales</taxon>
        <taxon>Spirosomataceae</taxon>
        <taxon>Fibrella</taxon>
    </lineage>
</organism>
<evidence type="ECO:0000313" key="1">
    <source>
        <dbReference type="EMBL" id="MBO0939506.1"/>
    </source>
</evidence>
<dbReference type="Proteomes" id="UP000664034">
    <property type="component" value="Unassembled WGS sequence"/>
</dbReference>
<sequence>MSNPLLVNLQPVDSGIYSLTVTATSGCTSTTSVAITVESVTATVSASPSTTLTCNVPSLTLTASGASSYSFAGPGGFSQTNATGIVAVNVAGTYSVTVANAAGCFSVTTIVISSDQTAPASVALTSSLSGVVGPNIINCAIPSLTLTASATPTSTQSASLTYVFKGPSGTLPGTGTERIISAGGVYSVIVTGANGCTAMATKTIFESTTAPTGVTLTPTPSSTLTCAQTSLTLNASATGDGLTYFIYGTTTFPATNGPQRVITVPETYTVIVYGSNGCSAFATTTISQNTITPTASLISSTGSLTFCANSSLTLVAGTGATYRFSSGATQLGGSTGNTATVNTTGTYSVTVTATNGCTNTASISVSTVAVTSVTNSLPASVSVCEGSTPSGLTITATGANLTYQWFKNSSALTGQTTPVLTFTAATPADAGSYYLVVSGACGTVSSNTMVLTVRPRPAAPALSPVSRTAVAAPAATIPLPQFVIATGTLSFSGANGLLNPPNADISVVGVFSFSVTQTDGFGCTSPATLFSLTVLSPLPPASQTLCRGNRVVMNVFPTGTRYEWYKNGQTAANKLTDVAGVQLGTTTASLTLVSVQTNATYYAKTFAANGSFTWSGPFAVVLGNCPNGRVGTTEPVLAIQVRVAPNPLVANTLRATITGAGGQALTLRLLDVQGKAVMQQQWQEAADEQFVEWNVSQQPAGTFLLRATTDRQSQTVKVMKE</sequence>
<comment type="caution">
    <text evidence="1">The sequence shown here is derived from an EMBL/GenBank/DDBJ whole genome shotgun (WGS) entry which is preliminary data.</text>
</comment>
<dbReference type="AlphaFoldDB" id="A0A939K7J6"/>
<name>A0A939K7J6_9BACT</name>
<keyword evidence="2" id="KW-1185">Reference proteome</keyword>
<reference evidence="1" key="1">
    <citation type="submission" date="2021-03" db="EMBL/GenBank/DDBJ databases">
        <title>Fibrella sp. HMF5335 genome sequencing and assembly.</title>
        <authorList>
            <person name="Kang H."/>
            <person name="Kim H."/>
            <person name="Bae S."/>
            <person name="Joh K."/>
        </authorList>
    </citation>
    <scope>NUCLEOTIDE SEQUENCE</scope>
    <source>
        <strain evidence="1">HMF5335</strain>
    </source>
</reference>
<protein>
    <submittedName>
        <fullName evidence="1">T9SS type A sorting domain-containing protein</fullName>
    </submittedName>
</protein>
<proteinExistence type="predicted"/>
<dbReference type="Gene3D" id="2.60.40.10">
    <property type="entry name" value="Immunoglobulins"/>
    <property type="match status" value="1"/>
</dbReference>
<dbReference type="NCBIfam" id="TIGR04183">
    <property type="entry name" value="Por_Secre_tail"/>
    <property type="match status" value="1"/>
</dbReference>
<gene>
    <name evidence="1" type="ORF">J2I47_23350</name>
</gene>
<dbReference type="InterPro" id="IPR036179">
    <property type="entry name" value="Ig-like_dom_sf"/>
</dbReference>
<accession>A0A939K7J6</accession>
<dbReference type="EMBL" id="JAFMYV010000015">
    <property type="protein sequence ID" value="MBO0939506.1"/>
    <property type="molecule type" value="Genomic_DNA"/>
</dbReference>
<dbReference type="InterPro" id="IPR026444">
    <property type="entry name" value="Secre_tail"/>
</dbReference>